<proteinExistence type="inferred from homology"/>
<keyword evidence="3 4" id="KW-0732">Signal</keyword>
<evidence type="ECO:0000259" key="5">
    <source>
        <dbReference type="SMART" id="SM00062"/>
    </source>
</evidence>
<evidence type="ECO:0000256" key="1">
    <source>
        <dbReference type="ARBA" id="ARBA00004418"/>
    </source>
</evidence>
<evidence type="ECO:0000313" key="7">
    <source>
        <dbReference type="Proteomes" id="UP001597045"/>
    </source>
</evidence>
<dbReference type="InterPro" id="IPR001638">
    <property type="entry name" value="Solute-binding_3/MltF_N"/>
</dbReference>
<evidence type="ECO:0000256" key="3">
    <source>
        <dbReference type="ARBA" id="ARBA00022729"/>
    </source>
</evidence>
<evidence type="ECO:0000256" key="2">
    <source>
        <dbReference type="ARBA" id="ARBA00010742"/>
    </source>
</evidence>
<accession>A0ABW3MB89</accession>
<dbReference type="PANTHER" id="PTHR30024:SF47">
    <property type="entry name" value="TAURINE-BINDING PERIPLASMIC PROTEIN"/>
    <property type="match status" value="1"/>
</dbReference>
<evidence type="ECO:0000256" key="4">
    <source>
        <dbReference type="SAM" id="SignalP"/>
    </source>
</evidence>
<dbReference type="EMBL" id="JBHTIS010001295">
    <property type="protein sequence ID" value="MFD1047886.1"/>
    <property type="molecule type" value="Genomic_DNA"/>
</dbReference>
<dbReference type="Gene3D" id="3.40.190.10">
    <property type="entry name" value="Periplasmic binding protein-like II"/>
    <property type="match status" value="2"/>
</dbReference>
<dbReference type="Pfam" id="PF09084">
    <property type="entry name" value="NMT1"/>
    <property type="match status" value="1"/>
</dbReference>
<sequence>MRMHRSGVGGWLRVAAVVAASSAALAGCGVLDGSSSDNSPNGGGQVEKSKVRVGIIASIDDAPVKLAEAKGFFKEQGLDVEVKLFQSAAQTTPALNSGDLDFSLMNYVTFFQSAAAGTLDAKIVADAYQGSTDALVMLAKPSANIKTAKDFEGKKVSVHQPPGNIADLLFRTTLRDNGADPGKVTYAPVPFPNIPSALDTNQIDAGVGIEPFLTQAEEKTGATPVLKIIDGPTQDIPLSGYISPTKFAQANPKTVAAFQRAMAKAQDAARDRSTLADVLPELTGVDKNQVQLLHLGVFPTSLDANRLQRVITLMESYPDLSKVTKKLDAKTFTFTAPGS</sequence>
<feature type="domain" description="Solute-binding protein family 3/N-terminal" evidence="5">
    <location>
        <begin position="50"/>
        <end position="277"/>
    </location>
</feature>
<dbReference type="PROSITE" id="PS51257">
    <property type="entry name" value="PROKAR_LIPOPROTEIN"/>
    <property type="match status" value="1"/>
</dbReference>
<evidence type="ECO:0000313" key="6">
    <source>
        <dbReference type="EMBL" id="MFD1047886.1"/>
    </source>
</evidence>
<reference evidence="7" key="1">
    <citation type="journal article" date="2019" name="Int. J. Syst. Evol. Microbiol.">
        <title>The Global Catalogue of Microorganisms (GCM) 10K type strain sequencing project: providing services to taxonomists for standard genome sequencing and annotation.</title>
        <authorList>
            <consortium name="The Broad Institute Genomics Platform"/>
            <consortium name="The Broad Institute Genome Sequencing Center for Infectious Disease"/>
            <person name="Wu L."/>
            <person name="Ma J."/>
        </authorList>
    </citation>
    <scope>NUCLEOTIDE SEQUENCE [LARGE SCALE GENOMIC DNA]</scope>
    <source>
        <strain evidence="7">JCM 31486</strain>
    </source>
</reference>
<feature type="chain" id="PRO_5047501871" evidence="4">
    <location>
        <begin position="27"/>
        <end position="339"/>
    </location>
</feature>
<gene>
    <name evidence="6" type="ORF">ACFQ1S_21260</name>
</gene>
<dbReference type="SUPFAM" id="SSF53850">
    <property type="entry name" value="Periplasmic binding protein-like II"/>
    <property type="match status" value="1"/>
</dbReference>
<dbReference type="PANTHER" id="PTHR30024">
    <property type="entry name" value="ALIPHATIC SULFONATES-BINDING PROTEIN-RELATED"/>
    <property type="match status" value="1"/>
</dbReference>
<name>A0ABW3MB89_9PSEU</name>
<comment type="subcellular location">
    <subcellularLocation>
        <location evidence="1">Periplasm</location>
    </subcellularLocation>
</comment>
<dbReference type="Proteomes" id="UP001597045">
    <property type="component" value="Unassembled WGS sequence"/>
</dbReference>
<protein>
    <submittedName>
        <fullName evidence="6">ABC transporter substrate-binding protein</fullName>
    </submittedName>
</protein>
<comment type="caution">
    <text evidence="6">The sequence shown here is derived from an EMBL/GenBank/DDBJ whole genome shotgun (WGS) entry which is preliminary data.</text>
</comment>
<comment type="similarity">
    <text evidence="2">Belongs to the bacterial solute-binding protein SsuA/TauA family.</text>
</comment>
<keyword evidence="7" id="KW-1185">Reference proteome</keyword>
<organism evidence="6 7">
    <name type="scientific">Kibdelosporangium lantanae</name>
    <dbReference type="NCBI Taxonomy" id="1497396"/>
    <lineage>
        <taxon>Bacteria</taxon>
        <taxon>Bacillati</taxon>
        <taxon>Actinomycetota</taxon>
        <taxon>Actinomycetes</taxon>
        <taxon>Pseudonocardiales</taxon>
        <taxon>Pseudonocardiaceae</taxon>
        <taxon>Kibdelosporangium</taxon>
    </lineage>
</organism>
<feature type="signal peptide" evidence="4">
    <location>
        <begin position="1"/>
        <end position="26"/>
    </location>
</feature>
<dbReference type="InterPro" id="IPR015168">
    <property type="entry name" value="SsuA/THI5"/>
</dbReference>
<dbReference type="SMART" id="SM00062">
    <property type="entry name" value="PBPb"/>
    <property type="match status" value="1"/>
</dbReference>